<dbReference type="Proteomes" id="UP000238701">
    <property type="component" value="Unassembled WGS sequence"/>
</dbReference>
<sequence length="100" mass="10855">MEQAGRGLEEIVAQSLRQAPAGETPLLAWPLVCGSGVAERTRALSYMDGVLRVEVPDAGWKQELQTLAPRYLAAINRYATAPVHRIEFVLAGTDGIGRPR</sequence>
<dbReference type="AlphaFoldDB" id="A0A2U3KLS0"/>
<dbReference type="Pfam" id="PF05258">
    <property type="entry name" value="DciA"/>
    <property type="match status" value="1"/>
</dbReference>
<evidence type="ECO:0000313" key="2">
    <source>
        <dbReference type="Proteomes" id="UP000238701"/>
    </source>
</evidence>
<evidence type="ECO:0008006" key="3">
    <source>
        <dbReference type="Google" id="ProtNLM"/>
    </source>
</evidence>
<protein>
    <recommendedName>
        <fullName evidence="3">DUF721 domain-containing protein</fullName>
    </recommendedName>
</protein>
<proteinExistence type="predicted"/>
<gene>
    <name evidence="1" type="ORF">SBA1_310009</name>
</gene>
<dbReference type="EMBL" id="OMOD01000124">
    <property type="protein sequence ID" value="SPF40599.1"/>
    <property type="molecule type" value="Genomic_DNA"/>
</dbReference>
<reference evidence="2" key="1">
    <citation type="submission" date="2018-02" db="EMBL/GenBank/DDBJ databases">
        <authorList>
            <person name="Hausmann B."/>
        </authorList>
    </citation>
    <scope>NUCLEOTIDE SEQUENCE [LARGE SCALE GENOMIC DNA]</scope>
    <source>
        <strain evidence="2">Peat soil MAG SbA1</strain>
    </source>
</reference>
<name>A0A2U3KLS0_9BACT</name>
<evidence type="ECO:0000313" key="1">
    <source>
        <dbReference type="EMBL" id="SPF40599.1"/>
    </source>
</evidence>
<dbReference type="InterPro" id="IPR007922">
    <property type="entry name" value="DciA-like"/>
</dbReference>
<organism evidence="1 2">
    <name type="scientific">Candidatus Sulfotelmatobacter kueseliae</name>
    <dbReference type="NCBI Taxonomy" id="2042962"/>
    <lineage>
        <taxon>Bacteria</taxon>
        <taxon>Pseudomonadati</taxon>
        <taxon>Acidobacteriota</taxon>
        <taxon>Terriglobia</taxon>
        <taxon>Terriglobales</taxon>
        <taxon>Candidatus Korobacteraceae</taxon>
        <taxon>Candidatus Sulfotelmatobacter</taxon>
    </lineage>
</organism>
<accession>A0A2U3KLS0</accession>